<protein>
    <submittedName>
        <fullName evidence="2">Siderophore-interacting protein</fullName>
    </submittedName>
</protein>
<dbReference type="CDD" id="cd06193">
    <property type="entry name" value="siderophore_interacting"/>
    <property type="match status" value="1"/>
</dbReference>
<dbReference type="Pfam" id="PF08021">
    <property type="entry name" value="FAD_binding_9"/>
    <property type="match status" value="1"/>
</dbReference>
<keyword evidence="3" id="KW-1185">Reference proteome</keyword>
<accession>A0A4Q2KSB5</accession>
<dbReference type="InterPro" id="IPR007037">
    <property type="entry name" value="SIP_rossman_dom"/>
</dbReference>
<dbReference type="PANTHER" id="PTHR30157">
    <property type="entry name" value="FERRIC REDUCTASE, NADPH-DEPENDENT"/>
    <property type="match status" value="1"/>
</dbReference>
<dbReference type="Pfam" id="PF04954">
    <property type="entry name" value="SIP"/>
    <property type="match status" value="1"/>
</dbReference>
<comment type="caution">
    <text evidence="2">The sequence shown here is derived from an EMBL/GenBank/DDBJ whole genome shotgun (WGS) entry which is preliminary data.</text>
</comment>
<sequence>MSAAIPVSLCVTTRRCCTSTRYRASEDPVASSNIAITHSETGVVHAEVVDAVRISPHFVRLTVAGDDLAGWRHLGFDQWFRLAVPVSDQTRFDNLAGTYDTAGYLKYLILPKATRPVIRNYTVRRFRPEDGELDIDFVVHGDDGVAGPWAGSLPLGASVALIDQGCGYRGIAADWSLLVGDESALPAVAGILRDMPRDSRGHALIELPEFGDQQEVDAPEGMSVHWIVRRPEAPIGRTALEHLRELAFPEGTVNAFAAGESKLATGARRHLVNERGVPKSNVTFCGYWRAT</sequence>
<organism evidence="2 3">
    <name type="scientific">Agromyces albus</name>
    <dbReference type="NCBI Taxonomy" id="205332"/>
    <lineage>
        <taxon>Bacteria</taxon>
        <taxon>Bacillati</taxon>
        <taxon>Actinomycetota</taxon>
        <taxon>Actinomycetes</taxon>
        <taxon>Micrococcales</taxon>
        <taxon>Microbacteriaceae</taxon>
        <taxon>Agromyces</taxon>
    </lineage>
</organism>
<evidence type="ECO:0000259" key="1">
    <source>
        <dbReference type="PROSITE" id="PS51384"/>
    </source>
</evidence>
<dbReference type="PROSITE" id="PS51384">
    <property type="entry name" value="FAD_FR"/>
    <property type="match status" value="1"/>
</dbReference>
<feature type="domain" description="FAD-binding FR-type" evidence="1">
    <location>
        <begin position="41"/>
        <end position="178"/>
    </location>
</feature>
<dbReference type="OrthoDB" id="3291337at2"/>
<dbReference type="InterPro" id="IPR017938">
    <property type="entry name" value="Riboflavin_synthase-like_b-brl"/>
</dbReference>
<reference evidence="2 3" key="1">
    <citation type="submission" date="2019-01" db="EMBL/GenBank/DDBJ databases">
        <title>Agromyces.</title>
        <authorList>
            <person name="Li J."/>
        </authorList>
    </citation>
    <scope>NUCLEOTIDE SEQUENCE [LARGE SCALE GENOMIC DNA]</scope>
    <source>
        <strain evidence="2 3">DSM 15934</strain>
    </source>
</reference>
<dbReference type="InterPro" id="IPR039261">
    <property type="entry name" value="FNR_nucleotide-bd"/>
</dbReference>
<dbReference type="InterPro" id="IPR013113">
    <property type="entry name" value="SIP_FAD-bd"/>
</dbReference>
<dbReference type="GO" id="GO:0016491">
    <property type="term" value="F:oxidoreductase activity"/>
    <property type="evidence" value="ECO:0007669"/>
    <property type="project" value="InterPro"/>
</dbReference>
<evidence type="ECO:0000313" key="3">
    <source>
        <dbReference type="Proteomes" id="UP000293865"/>
    </source>
</evidence>
<dbReference type="EMBL" id="SDPN01000043">
    <property type="protein sequence ID" value="RXZ67639.1"/>
    <property type="molecule type" value="Genomic_DNA"/>
</dbReference>
<dbReference type="AlphaFoldDB" id="A0A4Q2KSB5"/>
<evidence type="ECO:0000313" key="2">
    <source>
        <dbReference type="EMBL" id="RXZ67639.1"/>
    </source>
</evidence>
<dbReference type="SUPFAM" id="SSF63380">
    <property type="entry name" value="Riboflavin synthase domain-like"/>
    <property type="match status" value="1"/>
</dbReference>
<proteinExistence type="predicted"/>
<dbReference type="Proteomes" id="UP000293865">
    <property type="component" value="Unassembled WGS sequence"/>
</dbReference>
<dbReference type="InterPro" id="IPR039374">
    <property type="entry name" value="SIP_fam"/>
</dbReference>
<gene>
    <name evidence="2" type="ORF">ESP51_17060</name>
</gene>
<dbReference type="PANTHER" id="PTHR30157:SF0">
    <property type="entry name" value="NADPH-DEPENDENT FERRIC-CHELATE REDUCTASE"/>
    <property type="match status" value="1"/>
</dbReference>
<dbReference type="Gene3D" id="3.40.50.80">
    <property type="entry name" value="Nucleotide-binding domain of ferredoxin-NADP reductase (FNR) module"/>
    <property type="match status" value="1"/>
</dbReference>
<name>A0A4Q2KSB5_9MICO</name>
<dbReference type="InterPro" id="IPR017927">
    <property type="entry name" value="FAD-bd_FR_type"/>
</dbReference>
<dbReference type="Gene3D" id="2.40.30.10">
    <property type="entry name" value="Translation factors"/>
    <property type="match status" value="1"/>
</dbReference>